<dbReference type="STRING" id="1789224.BFG52_10215"/>
<keyword evidence="2" id="KW-1185">Reference proteome</keyword>
<dbReference type="Gene3D" id="3.40.50.1240">
    <property type="entry name" value="Phosphoglycerate mutase-like"/>
    <property type="match status" value="1"/>
</dbReference>
<evidence type="ECO:0000313" key="1">
    <source>
        <dbReference type="EMBL" id="AOA58691.1"/>
    </source>
</evidence>
<dbReference type="EMBL" id="CP016895">
    <property type="protein sequence ID" value="AOA58691.1"/>
    <property type="molecule type" value="Genomic_DNA"/>
</dbReference>
<name>A0A1B2M0K6_9GAMM</name>
<protein>
    <submittedName>
        <fullName evidence="1">Histidine phosphatase family protein</fullName>
    </submittedName>
</protein>
<dbReference type="CDD" id="cd07040">
    <property type="entry name" value="HP"/>
    <property type="match status" value="1"/>
</dbReference>
<dbReference type="AlphaFoldDB" id="A0A1B2M0K6"/>
<sequence>MLDQLLPPSMFQSIALLPQADMPVTLLTRHSIRELANGQGLAGYNLQLTESGRNLAYAWGAYLLQHSDRYIAQCISSPIQRCLDTASLMIAGAAQLDETQAFEDIQQDANIDIVEQGLLVEPGSFVVDINQAAPYFRAQGALGFMNSFIRHDLPGMKHPIRGVLDILELLYKQSCDQAHRLNLAVSHDTILAALIAVIAGQQQILPQDWPEMMEGLFIWFEGDYFADAELHWIWRAEHHQVSIAHLLQQLRVAPVD</sequence>
<dbReference type="InterPro" id="IPR029033">
    <property type="entry name" value="His_PPase_superfam"/>
</dbReference>
<accession>A0A1B2M0K6</accession>
<proteinExistence type="predicted"/>
<dbReference type="OrthoDB" id="1428641at2"/>
<dbReference type="InterPro" id="IPR013078">
    <property type="entry name" value="His_Pase_superF_clade-1"/>
</dbReference>
<dbReference type="RefSeq" id="WP_067555624.1">
    <property type="nucleotide sequence ID" value="NZ_CP016895.1"/>
</dbReference>
<reference evidence="1 2" key="1">
    <citation type="submission" date="2016-08" db="EMBL/GenBank/DDBJ databases">
        <authorList>
            <person name="Seilhamer J.J."/>
        </authorList>
    </citation>
    <scope>NUCLEOTIDE SEQUENCE [LARGE SCALE GENOMIC DNA]</scope>
    <source>
        <strain evidence="1 2">BRTC-1</strain>
    </source>
</reference>
<organism evidence="1 2">
    <name type="scientific">Acinetobacter larvae</name>
    <dbReference type="NCBI Taxonomy" id="1789224"/>
    <lineage>
        <taxon>Bacteria</taxon>
        <taxon>Pseudomonadati</taxon>
        <taxon>Pseudomonadota</taxon>
        <taxon>Gammaproteobacteria</taxon>
        <taxon>Moraxellales</taxon>
        <taxon>Moraxellaceae</taxon>
        <taxon>Acinetobacter</taxon>
    </lineage>
</organism>
<dbReference type="SUPFAM" id="SSF53254">
    <property type="entry name" value="Phosphoglycerate mutase-like"/>
    <property type="match status" value="1"/>
</dbReference>
<dbReference type="KEGG" id="ala:BFG52_10215"/>
<dbReference type="Proteomes" id="UP000093391">
    <property type="component" value="Chromosome"/>
</dbReference>
<dbReference type="Pfam" id="PF00300">
    <property type="entry name" value="His_Phos_1"/>
    <property type="match status" value="1"/>
</dbReference>
<gene>
    <name evidence="1" type="ORF">BFG52_10215</name>
</gene>
<evidence type="ECO:0000313" key="2">
    <source>
        <dbReference type="Proteomes" id="UP000093391"/>
    </source>
</evidence>